<evidence type="ECO:0000256" key="1">
    <source>
        <dbReference type="SAM" id="Phobius"/>
    </source>
</evidence>
<name>R7SXQ1_DICSQ</name>
<protein>
    <submittedName>
        <fullName evidence="2">Uncharacterized protein</fullName>
    </submittedName>
</protein>
<dbReference type="GeneID" id="18837507"/>
<reference evidence="2 3" key="1">
    <citation type="journal article" date="2012" name="Science">
        <title>The Paleozoic origin of enzymatic lignin decomposition reconstructed from 31 fungal genomes.</title>
        <authorList>
            <person name="Floudas D."/>
            <person name="Binder M."/>
            <person name="Riley R."/>
            <person name="Barry K."/>
            <person name="Blanchette R.A."/>
            <person name="Henrissat B."/>
            <person name="Martinez A.T."/>
            <person name="Otillar R."/>
            <person name="Spatafora J.W."/>
            <person name="Yadav J.S."/>
            <person name="Aerts A."/>
            <person name="Benoit I."/>
            <person name="Boyd A."/>
            <person name="Carlson A."/>
            <person name="Copeland A."/>
            <person name="Coutinho P.M."/>
            <person name="de Vries R.P."/>
            <person name="Ferreira P."/>
            <person name="Findley K."/>
            <person name="Foster B."/>
            <person name="Gaskell J."/>
            <person name="Glotzer D."/>
            <person name="Gorecki P."/>
            <person name="Heitman J."/>
            <person name="Hesse C."/>
            <person name="Hori C."/>
            <person name="Igarashi K."/>
            <person name="Jurgens J.A."/>
            <person name="Kallen N."/>
            <person name="Kersten P."/>
            <person name="Kohler A."/>
            <person name="Kuees U."/>
            <person name="Kumar T.K.A."/>
            <person name="Kuo A."/>
            <person name="LaButti K."/>
            <person name="Larrondo L.F."/>
            <person name="Lindquist E."/>
            <person name="Ling A."/>
            <person name="Lombard V."/>
            <person name="Lucas S."/>
            <person name="Lundell T."/>
            <person name="Martin R."/>
            <person name="McLaughlin D.J."/>
            <person name="Morgenstern I."/>
            <person name="Morin E."/>
            <person name="Murat C."/>
            <person name="Nagy L.G."/>
            <person name="Nolan M."/>
            <person name="Ohm R.A."/>
            <person name="Patyshakuliyeva A."/>
            <person name="Rokas A."/>
            <person name="Ruiz-Duenas F.J."/>
            <person name="Sabat G."/>
            <person name="Salamov A."/>
            <person name="Samejima M."/>
            <person name="Schmutz J."/>
            <person name="Slot J.C."/>
            <person name="St John F."/>
            <person name="Stenlid J."/>
            <person name="Sun H."/>
            <person name="Sun S."/>
            <person name="Syed K."/>
            <person name="Tsang A."/>
            <person name="Wiebenga A."/>
            <person name="Young D."/>
            <person name="Pisabarro A."/>
            <person name="Eastwood D.C."/>
            <person name="Martin F."/>
            <person name="Cullen D."/>
            <person name="Grigoriev I.V."/>
            <person name="Hibbett D.S."/>
        </authorList>
    </citation>
    <scope>NUCLEOTIDE SEQUENCE [LARGE SCALE GENOMIC DNA]</scope>
    <source>
        <strain evidence="2 3">LYAD-421 SS1</strain>
    </source>
</reference>
<dbReference type="AlphaFoldDB" id="R7SXQ1"/>
<keyword evidence="1" id="KW-0472">Membrane</keyword>
<organism evidence="2 3">
    <name type="scientific">Dichomitus squalens (strain LYAD-421)</name>
    <name type="common">Western red white-rot fungus</name>
    <dbReference type="NCBI Taxonomy" id="732165"/>
    <lineage>
        <taxon>Eukaryota</taxon>
        <taxon>Fungi</taxon>
        <taxon>Dikarya</taxon>
        <taxon>Basidiomycota</taxon>
        <taxon>Agaricomycotina</taxon>
        <taxon>Agaricomycetes</taxon>
        <taxon>Polyporales</taxon>
        <taxon>Polyporaceae</taxon>
        <taxon>Dichomitus</taxon>
    </lineage>
</organism>
<dbReference type="RefSeq" id="XP_007366540.1">
    <property type="nucleotide sequence ID" value="XM_007366478.1"/>
</dbReference>
<accession>R7SXQ1</accession>
<proteinExistence type="predicted"/>
<sequence length="109" mass="12107">MVRTLTSKPSPLLDTVYFWHYTWLTYILVCLRRRWDGLDRGALGAVSHAGAFGVLQAVEIEQLTFGQGGGGQRASRASDRRPGCTVTCVCRPSLLPFISHSRTRTLLDL</sequence>
<dbReference type="HOGENOM" id="CLU_2183861_0_0_1"/>
<evidence type="ECO:0000313" key="3">
    <source>
        <dbReference type="Proteomes" id="UP000053319"/>
    </source>
</evidence>
<keyword evidence="1" id="KW-1133">Transmembrane helix</keyword>
<evidence type="ECO:0000313" key="2">
    <source>
        <dbReference type="EMBL" id="EJF60703.1"/>
    </source>
</evidence>
<gene>
    <name evidence="2" type="ORF">DICSQDRAFT_155620</name>
</gene>
<dbReference type="Proteomes" id="UP000053319">
    <property type="component" value="Unassembled WGS sequence"/>
</dbReference>
<feature type="transmembrane region" description="Helical" evidence="1">
    <location>
        <begin position="12"/>
        <end position="31"/>
    </location>
</feature>
<dbReference type="EMBL" id="JH719414">
    <property type="protein sequence ID" value="EJF60703.1"/>
    <property type="molecule type" value="Genomic_DNA"/>
</dbReference>
<dbReference type="KEGG" id="dsq:DICSQDRAFT_155620"/>
<keyword evidence="1" id="KW-0812">Transmembrane</keyword>